<dbReference type="RefSeq" id="WP_093094731.1">
    <property type="nucleotide sequence ID" value="NZ_FOTQ01000007.1"/>
</dbReference>
<dbReference type="AlphaFoldDB" id="A0A1I4QJD9"/>
<accession>A0A1I4QJD9</accession>
<organism evidence="2 3">
    <name type="scientific">Shimia aestuarii</name>
    <dbReference type="NCBI Taxonomy" id="254406"/>
    <lineage>
        <taxon>Bacteria</taxon>
        <taxon>Pseudomonadati</taxon>
        <taxon>Pseudomonadota</taxon>
        <taxon>Alphaproteobacteria</taxon>
        <taxon>Rhodobacterales</taxon>
        <taxon>Roseobacteraceae</taxon>
    </lineage>
</organism>
<gene>
    <name evidence="2" type="ORF">SAMN04488042_10714</name>
</gene>
<keyword evidence="3" id="KW-1185">Reference proteome</keyword>
<dbReference type="STRING" id="254406.SAMN04488042_10714"/>
<evidence type="ECO:0000313" key="2">
    <source>
        <dbReference type="EMBL" id="SFM40179.1"/>
    </source>
</evidence>
<feature type="chain" id="PRO_5011762286" evidence="1">
    <location>
        <begin position="20"/>
        <end position="223"/>
    </location>
</feature>
<protein>
    <submittedName>
        <fullName evidence="2">Uncharacterized protein</fullName>
    </submittedName>
</protein>
<sequence length="223" mass="23603">MRQLAALLFGTSLLATASAACEAPICVVDADTLFLARTITFDDQPSSFGVGRQVEDVLIQPGVSFGERFAGQSLTREGNYDRVGGTALAPLTVIPGAPGQTLGILRLMATSVLHGHGPEGFPKREATGEGAIAALFENDQSAIAFDIRGGEQGEATVTFLRRDGHPIHSLRLGPLAEATYGFKRRDDISDIAGLVIENADPEGIALDNLRFDRNAVLSLLLTD</sequence>
<feature type="signal peptide" evidence="1">
    <location>
        <begin position="1"/>
        <end position="19"/>
    </location>
</feature>
<evidence type="ECO:0000256" key="1">
    <source>
        <dbReference type="SAM" id="SignalP"/>
    </source>
</evidence>
<proteinExistence type="predicted"/>
<evidence type="ECO:0000313" key="3">
    <source>
        <dbReference type="Proteomes" id="UP000199144"/>
    </source>
</evidence>
<keyword evidence="1" id="KW-0732">Signal</keyword>
<reference evidence="2 3" key="1">
    <citation type="submission" date="2016-10" db="EMBL/GenBank/DDBJ databases">
        <authorList>
            <person name="de Groot N.N."/>
        </authorList>
    </citation>
    <scope>NUCLEOTIDE SEQUENCE [LARGE SCALE GENOMIC DNA]</scope>
    <source>
        <strain evidence="2 3">DSM 15283</strain>
    </source>
</reference>
<dbReference type="EMBL" id="FOTQ01000007">
    <property type="protein sequence ID" value="SFM40179.1"/>
    <property type="molecule type" value="Genomic_DNA"/>
</dbReference>
<dbReference type="Proteomes" id="UP000199144">
    <property type="component" value="Unassembled WGS sequence"/>
</dbReference>
<name>A0A1I4QJD9_9RHOB</name>
<dbReference type="PROSITE" id="PS51257">
    <property type="entry name" value="PROKAR_LIPOPROTEIN"/>
    <property type="match status" value="1"/>
</dbReference>